<keyword evidence="1" id="KW-0472">Membrane</keyword>
<evidence type="ECO:0000313" key="3">
    <source>
        <dbReference type="EMBL" id="SEN75672.1"/>
    </source>
</evidence>
<keyword evidence="4" id="KW-1185">Reference proteome</keyword>
<evidence type="ECO:0000256" key="2">
    <source>
        <dbReference type="SAM" id="SignalP"/>
    </source>
</evidence>
<accession>A0A1H8J4J5</accession>
<dbReference type="EMBL" id="FOBF01000035">
    <property type="protein sequence ID" value="SEN75672.1"/>
    <property type="molecule type" value="Genomic_DNA"/>
</dbReference>
<feature type="transmembrane region" description="Helical" evidence="1">
    <location>
        <begin position="136"/>
        <end position="159"/>
    </location>
</feature>
<dbReference type="RefSeq" id="WP_055501474.1">
    <property type="nucleotide sequence ID" value="NZ_BBZG01000001.1"/>
</dbReference>
<feature type="signal peptide" evidence="2">
    <location>
        <begin position="1"/>
        <end position="26"/>
    </location>
</feature>
<dbReference type="OrthoDB" id="3378428at2"/>
<organism evidence="3 4">
    <name type="scientific">Nonomuraea pusilla</name>
    <dbReference type="NCBI Taxonomy" id="46177"/>
    <lineage>
        <taxon>Bacteria</taxon>
        <taxon>Bacillati</taxon>
        <taxon>Actinomycetota</taxon>
        <taxon>Actinomycetes</taxon>
        <taxon>Streptosporangiales</taxon>
        <taxon>Streptosporangiaceae</taxon>
        <taxon>Nonomuraea</taxon>
    </lineage>
</organism>
<gene>
    <name evidence="3" type="ORF">SAMN05660976_08250</name>
</gene>
<evidence type="ECO:0000313" key="4">
    <source>
        <dbReference type="Proteomes" id="UP000198953"/>
    </source>
</evidence>
<feature type="chain" id="PRO_5011783488" evidence="2">
    <location>
        <begin position="27"/>
        <end position="162"/>
    </location>
</feature>
<keyword evidence="1" id="KW-1133">Transmembrane helix</keyword>
<evidence type="ECO:0000256" key="1">
    <source>
        <dbReference type="SAM" id="Phobius"/>
    </source>
</evidence>
<sequence length="162" mass="16502">MSMRGTAAALLSASGAAMVVAGPVLAAMGGKGRAQIRAELRRQVITFPDKGLPGELAAQAGRQVLTGPQARMFAEVIGRNVAQATGGRTYAEVSAELLATDEDDPKLAALRQTAFTGQMLRAGLLNAYQAWQVTSLVIGLGGLLTGAGAALLATGAVLAQDR</sequence>
<proteinExistence type="predicted"/>
<keyword evidence="2" id="KW-0732">Signal</keyword>
<dbReference type="Proteomes" id="UP000198953">
    <property type="component" value="Unassembled WGS sequence"/>
</dbReference>
<reference evidence="3 4" key="1">
    <citation type="submission" date="2016-10" db="EMBL/GenBank/DDBJ databases">
        <authorList>
            <person name="de Groot N.N."/>
        </authorList>
    </citation>
    <scope>NUCLEOTIDE SEQUENCE [LARGE SCALE GENOMIC DNA]</scope>
    <source>
        <strain evidence="3 4">DSM 43357</strain>
    </source>
</reference>
<dbReference type="AlphaFoldDB" id="A0A1H8J4J5"/>
<dbReference type="STRING" id="46177.SAMN05660976_08250"/>
<keyword evidence="1" id="KW-0812">Transmembrane</keyword>
<protein>
    <submittedName>
        <fullName evidence="3">Uncharacterized protein</fullName>
    </submittedName>
</protein>
<name>A0A1H8J4J5_9ACTN</name>